<accession>A0A7Y9LTH9</accession>
<dbReference type="AlphaFoldDB" id="A0A7Y9LTH9"/>
<dbReference type="EMBL" id="JACBYQ010000001">
    <property type="protein sequence ID" value="NYE95293.1"/>
    <property type="molecule type" value="Genomic_DNA"/>
</dbReference>
<organism evidence="1 2">
    <name type="scientific">Psychromicrobium silvestre</name>
    <dbReference type="NCBI Taxonomy" id="1645614"/>
    <lineage>
        <taxon>Bacteria</taxon>
        <taxon>Bacillati</taxon>
        <taxon>Actinomycetota</taxon>
        <taxon>Actinomycetes</taxon>
        <taxon>Micrococcales</taxon>
        <taxon>Micrococcaceae</taxon>
        <taxon>Psychromicrobium</taxon>
    </lineage>
</organism>
<gene>
    <name evidence="1" type="ORF">FHU41_001514</name>
</gene>
<sequence length="63" mass="7014">MRRLRRVDTDARCFEILRANERSLDAFDLQDLHGSDRVARAKQAAVLASHAVASAHRTSANVP</sequence>
<dbReference type="Proteomes" id="UP000521748">
    <property type="component" value="Unassembled WGS sequence"/>
</dbReference>
<keyword evidence="2" id="KW-1185">Reference proteome</keyword>
<dbReference type="RefSeq" id="WP_179388944.1">
    <property type="nucleotide sequence ID" value="NZ_JACBYQ010000001.1"/>
</dbReference>
<evidence type="ECO:0000313" key="1">
    <source>
        <dbReference type="EMBL" id="NYE95293.1"/>
    </source>
</evidence>
<proteinExistence type="predicted"/>
<name>A0A7Y9LTH9_9MICC</name>
<evidence type="ECO:0000313" key="2">
    <source>
        <dbReference type="Proteomes" id="UP000521748"/>
    </source>
</evidence>
<reference evidence="1 2" key="1">
    <citation type="submission" date="2020-07" db="EMBL/GenBank/DDBJ databases">
        <title>Sequencing the genomes of 1000 actinobacteria strains.</title>
        <authorList>
            <person name="Klenk H.-P."/>
        </authorList>
    </citation>
    <scope>NUCLEOTIDE SEQUENCE [LARGE SCALE GENOMIC DNA]</scope>
    <source>
        <strain evidence="1 2">DSM 102047</strain>
    </source>
</reference>
<protein>
    <submittedName>
        <fullName evidence="1">Uncharacterized protein</fullName>
    </submittedName>
</protein>
<comment type="caution">
    <text evidence="1">The sequence shown here is derived from an EMBL/GenBank/DDBJ whole genome shotgun (WGS) entry which is preliminary data.</text>
</comment>